<dbReference type="EMBL" id="JAAGBB010000058">
    <property type="protein sequence ID" value="MBR0668492.1"/>
    <property type="molecule type" value="Genomic_DNA"/>
</dbReference>
<proteinExistence type="predicted"/>
<evidence type="ECO:0000313" key="3">
    <source>
        <dbReference type="Proteomes" id="UP001196870"/>
    </source>
</evidence>
<name>A0ABS5F7H1_9PROT</name>
<dbReference type="Pfam" id="PF04977">
    <property type="entry name" value="DivIC"/>
    <property type="match status" value="1"/>
</dbReference>
<reference evidence="3" key="1">
    <citation type="journal article" date="2021" name="Syst. Appl. Microbiol.">
        <title>Roseomonas hellenica sp. nov., isolated from roots of wild-growing Alkanna tinctoria.</title>
        <authorList>
            <person name="Rat A."/>
            <person name="Naranjo H.D."/>
            <person name="Lebbe L."/>
            <person name="Cnockaert M."/>
            <person name="Krigas N."/>
            <person name="Grigoriadou K."/>
            <person name="Maloupa E."/>
            <person name="Willems A."/>
        </authorList>
    </citation>
    <scope>NUCLEOTIDE SEQUENCE [LARGE SCALE GENOMIC DNA]</scope>
    <source>
        <strain evidence="3">LMG 31523</strain>
    </source>
</reference>
<accession>A0ABS5F7H1</accession>
<evidence type="ECO:0000256" key="1">
    <source>
        <dbReference type="SAM" id="Coils"/>
    </source>
</evidence>
<evidence type="ECO:0000313" key="2">
    <source>
        <dbReference type="EMBL" id="MBR0668492.1"/>
    </source>
</evidence>
<organism evidence="2 3">
    <name type="scientific">Plastoroseomonas hellenica</name>
    <dbReference type="NCBI Taxonomy" id="2687306"/>
    <lineage>
        <taxon>Bacteria</taxon>
        <taxon>Pseudomonadati</taxon>
        <taxon>Pseudomonadota</taxon>
        <taxon>Alphaproteobacteria</taxon>
        <taxon>Acetobacterales</taxon>
        <taxon>Acetobacteraceae</taxon>
        <taxon>Plastoroseomonas</taxon>
    </lineage>
</organism>
<comment type="caution">
    <text evidence="2">The sequence shown here is derived from an EMBL/GenBank/DDBJ whole genome shotgun (WGS) entry which is preliminary data.</text>
</comment>
<keyword evidence="3" id="KW-1185">Reference proteome</keyword>
<keyword evidence="1" id="KW-0175">Coiled coil</keyword>
<sequence length="109" mass="12656">MSFWRELKRRAKDAVLPLFFIGVCSYFGWHARHGERGLIAFEQRTAEIAAARAELVRVEAERDAMERRVHGLRSDRLDRDQLDERARALLNMAGRDEIVLPYGPGRSLY</sequence>
<dbReference type="RefSeq" id="WP_211856264.1">
    <property type="nucleotide sequence ID" value="NZ_JAAGBB010000058.1"/>
</dbReference>
<gene>
    <name evidence="2" type="ORF">GXW71_29335</name>
</gene>
<feature type="coiled-coil region" evidence="1">
    <location>
        <begin position="41"/>
        <end position="75"/>
    </location>
</feature>
<dbReference type="InterPro" id="IPR007060">
    <property type="entry name" value="FtsL/DivIC"/>
</dbReference>
<protein>
    <submittedName>
        <fullName evidence="2">Septum formation initiator family protein</fullName>
    </submittedName>
</protein>
<dbReference type="Proteomes" id="UP001196870">
    <property type="component" value="Unassembled WGS sequence"/>
</dbReference>